<dbReference type="Proteomes" id="UP000494363">
    <property type="component" value="Unassembled WGS sequence"/>
</dbReference>
<organism evidence="1 2">
    <name type="scientific">Paraburkholderia humisilvae</name>
    <dbReference type="NCBI Taxonomy" id="627669"/>
    <lineage>
        <taxon>Bacteria</taxon>
        <taxon>Pseudomonadati</taxon>
        <taxon>Pseudomonadota</taxon>
        <taxon>Betaproteobacteria</taxon>
        <taxon>Burkholderiales</taxon>
        <taxon>Burkholderiaceae</taxon>
        <taxon>Paraburkholderia</taxon>
    </lineage>
</organism>
<keyword evidence="2" id="KW-1185">Reference proteome</keyword>
<reference evidence="1 2" key="1">
    <citation type="submission" date="2020-04" db="EMBL/GenBank/DDBJ databases">
        <authorList>
            <person name="De Canck E."/>
        </authorList>
    </citation>
    <scope>NUCLEOTIDE SEQUENCE [LARGE SCALE GENOMIC DNA]</scope>
    <source>
        <strain evidence="1 2">LMG 29542</strain>
    </source>
</reference>
<name>A0A6J5F875_9BURK</name>
<accession>A0A6J5F875</accession>
<sequence length="151" mass="16922">MQATGRLFLCARCRAQVFICRRCDRGNRYCDADCAQAARRENTRAAGHRYQQSRSSRFAHAARARRHRVRCKFVTHHRSPASPANDVLQPDPTDAAVAVATDACLAAAPTTSRCHCCGCPLPLFVRTGFVRRRGPRCVYRRTTELLNDDSS</sequence>
<gene>
    <name evidence="1" type="ORF">LMG29542_08422</name>
</gene>
<proteinExistence type="predicted"/>
<dbReference type="AlphaFoldDB" id="A0A6J5F875"/>
<evidence type="ECO:0000313" key="2">
    <source>
        <dbReference type="Proteomes" id="UP000494363"/>
    </source>
</evidence>
<protein>
    <submittedName>
        <fullName evidence="1">Uncharacterized protein</fullName>
    </submittedName>
</protein>
<dbReference type="EMBL" id="CADIKH010000238">
    <property type="protein sequence ID" value="CAB3775040.1"/>
    <property type="molecule type" value="Genomic_DNA"/>
</dbReference>
<evidence type="ECO:0000313" key="1">
    <source>
        <dbReference type="EMBL" id="CAB3775040.1"/>
    </source>
</evidence>